<accession>A0A517P7T5</accession>
<evidence type="ECO:0000313" key="3">
    <source>
        <dbReference type="Proteomes" id="UP000318741"/>
    </source>
</evidence>
<dbReference type="InterPro" id="IPR011008">
    <property type="entry name" value="Dimeric_a/b-barrel"/>
</dbReference>
<keyword evidence="2" id="KW-0503">Monooxygenase</keyword>
<dbReference type="InterPro" id="IPR050744">
    <property type="entry name" value="AI-2_Isomerase_LsrG"/>
</dbReference>
<keyword evidence="3" id="KW-1185">Reference proteome</keyword>
<name>A0A517P7T5_9PLAN</name>
<feature type="domain" description="ABM" evidence="1">
    <location>
        <begin position="13"/>
        <end position="106"/>
    </location>
</feature>
<dbReference type="SUPFAM" id="SSF54909">
    <property type="entry name" value="Dimeric alpha+beta barrel"/>
    <property type="match status" value="1"/>
</dbReference>
<gene>
    <name evidence="2" type="ORF">CA12_15250</name>
</gene>
<dbReference type="PROSITE" id="PS51725">
    <property type="entry name" value="ABM"/>
    <property type="match status" value="1"/>
</dbReference>
<evidence type="ECO:0000313" key="2">
    <source>
        <dbReference type="EMBL" id="QDT15440.1"/>
    </source>
</evidence>
<evidence type="ECO:0000259" key="1">
    <source>
        <dbReference type="PROSITE" id="PS51725"/>
    </source>
</evidence>
<keyword evidence="2" id="KW-0560">Oxidoreductase</keyword>
<dbReference type="EMBL" id="CP036265">
    <property type="protein sequence ID" value="QDT15440.1"/>
    <property type="molecule type" value="Genomic_DNA"/>
</dbReference>
<dbReference type="AlphaFoldDB" id="A0A517P7T5"/>
<dbReference type="Pfam" id="PF03992">
    <property type="entry name" value="ABM"/>
    <property type="match status" value="1"/>
</dbReference>
<dbReference type="OrthoDB" id="9806189at2"/>
<dbReference type="KEGG" id="acaf:CA12_15250"/>
<protein>
    <submittedName>
        <fullName evidence="2">Antibiotic biosynthesis monooxygenase</fullName>
    </submittedName>
</protein>
<organism evidence="2 3">
    <name type="scientific">Alienimonas californiensis</name>
    <dbReference type="NCBI Taxonomy" id="2527989"/>
    <lineage>
        <taxon>Bacteria</taxon>
        <taxon>Pseudomonadati</taxon>
        <taxon>Planctomycetota</taxon>
        <taxon>Planctomycetia</taxon>
        <taxon>Planctomycetales</taxon>
        <taxon>Planctomycetaceae</taxon>
        <taxon>Alienimonas</taxon>
    </lineage>
</organism>
<reference evidence="2 3" key="1">
    <citation type="submission" date="2019-02" db="EMBL/GenBank/DDBJ databases">
        <title>Deep-cultivation of Planctomycetes and their phenomic and genomic characterization uncovers novel biology.</title>
        <authorList>
            <person name="Wiegand S."/>
            <person name="Jogler M."/>
            <person name="Boedeker C."/>
            <person name="Pinto D."/>
            <person name="Vollmers J."/>
            <person name="Rivas-Marin E."/>
            <person name="Kohn T."/>
            <person name="Peeters S.H."/>
            <person name="Heuer A."/>
            <person name="Rast P."/>
            <person name="Oberbeckmann S."/>
            <person name="Bunk B."/>
            <person name="Jeske O."/>
            <person name="Meyerdierks A."/>
            <person name="Storesund J.E."/>
            <person name="Kallscheuer N."/>
            <person name="Luecker S."/>
            <person name="Lage O.M."/>
            <person name="Pohl T."/>
            <person name="Merkel B.J."/>
            <person name="Hornburger P."/>
            <person name="Mueller R.-W."/>
            <person name="Bruemmer F."/>
            <person name="Labrenz M."/>
            <person name="Spormann A.M."/>
            <person name="Op den Camp H."/>
            <person name="Overmann J."/>
            <person name="Amann R."/>
            <person name="Jetten M.S.M."/>
            <person name="Mascher T."/>
            <person name="Medema M.H."/>
            <person name="Devos D.P."/>
            <person name="Kaster A.-K."/>
            <person name="Ovreas L."/>
            <person name="Rohde M."/>
            <person name="Galperin M.Y."/>
            <person name="Jogler C."/>
        </authorList>
    </citation>
    <scope>NUCLEOTIDE SEQUENCE [LARGE SCALE GENOMIC DNA]</scope>
    <source>
        <strain evidence="2 3">CA12</strain>
    </source>
</reference>
<dbReference type="PANTHER" id="PTHR33336:SF3">
    <property type="entry name" value="ABM DOMAIN-CONTAINING PROTEIN"/>
    <property type="match status" value="1"/>
</dbReference>
<dbReference type="GO" id="GO:0004497">
    <property type="term" value="F:monooxygenase activity"/>
    <property type="evidence" value="ECO:0007669"/>
    <property type="project" value="UniProtKB-KW"/>
</dbReference>
<dbReference type="Proteomes" id="UP000318741">
    <property type="component" value="Chromosome"/>
</dbReference>
<dbReference type="PANTHER" id="PTHR33336">
    <property type="entry name" value="QUINOL MONOOXYGENASE YGIN-RELATED"/>
    <property type="match status" value="1"/>
</dbReference>
<dbReference type="Gene3D" id="3.30.70.100">
    <property type="match status" value="1"/>
</dbReference>
<dbReference type="RefSeq" id="WP_145358271.1">
    <property type="nucleotide sequence ID" value="NZ_CP036265.1"/>
</dbReference>
<sequence length="114" mass="12735">MPDVPPASAADQVVLHFEVHIKPDKREEFRGHIEAMTTSSKTEPGCLFYRYHVADDDPAHFILWEVWADRGALIAHLKHLATLFGPPAPGSNPPIPKTLMDCFAELRVHELTAV</sequence>
<proteinExistence type="predicted"/>
<dbReference type="InterPro" id="IPR007138">
    <property type="entry name" value="ABM_dom"/>
</dbReference>